<dbReference type="Pfam" id="PF03861">
    <property type="entry name" value="ANTAR"/>
    <property type="match status" value="1"/>
</dbReference>
<dbReference type="PROSITE" id="PS50110">
    <property type="entry name" value="RESPONSE_REGULATORY"/>
    <property type="match status" value="1"/>
</dbReference>
<dbReference type="PANTHER" id="PTHR43367">
    <property type="match status" value="1"/>
</dbReference>
<feature type="domain" description="ANTAR" evidence="5">
    <location>
        <begin position="126"/>
        <end position="187"/>
    </location>
</feature>
<gene>
    <name evidence="6" type="ORF">SAMN02745248_00407</name>
</gene>
<sequence>MMKKRIIIVDDEPLTRMDLSEILEDAGYSVVGEASDGIDAVELCRKEKPDLIIMDIKMPLLDGLSASKIIQKEELSGAIILLTAYSGKEFIEKATNVGVIGYLVKPIDEKSLLPAVEVALAKGIEFNKIKQDLKETKDKLESRKIVEKAKGILMKKYGLNEDDAYKKIRSLSMNKSCSMKDIAEMVILSDEE</sequence>
<evidence type="ECO:0000256" key="2">
    <source>
        <dbReference type="ARBA" id="ARBA00024867"/>
    </source>
</evidence>
<dbReference type="Gene3D" id="1.10.10.10">
    <property type="entry name" value="Winged helix-like DNA-binding domain superfamily/Winged helix DNA-binding domain"/>
    <property type="match status" value="1"/>
</dbReference>
<dbReference type="InterPro" id="IPR005561">
    <property type="entry name" value="ANTAR"/>
</dbReference>
<evidence type="ECO:0000313" key="6">
    <source>
        <dbReference type="EMBL" id="SHJ56248.1"/>
    </source>
</evidence>
<dbReference type="PIRSF" id="PIRSF036382">
    <property type="entry name" value="RR_antiterm"/>
    <property type="match status" value="1"/>
</dbReference>
<dbReference type="InterPro" id="IPR011006">
    <property type="entry name" value="CheY-like_superfamily"/>
</dbReference>
<dbReference type="SMART" id="SM00448">
    <property type="entry name" value="REC"/>
    <property type="match status" value="1"/>
</dbReference>
<evidence type="ECO:0000313" key="7">
    <source>
        <dbReference type="Proteomes" id="UP000183952"/>
    </source>
</evidence>
<dbReference type="Pfam" id="PF00072">
    <property type="entry name" value="Response_reg"/>
    <property type="match status" value="1"/>
</dbReference>
<feature type="domain" description="Response regulatory" evidence="4">
    <location>
        <begin position="5"/>
        <end position="120"/>
    </location>
</feature>
<evidence type="ECO:0000256" key="1">
    <source>
        <dbReference type="ARBA" id="ARBA00018672"/>
    </source>
</evidence>
<evidence type="ECO:0000259" key="4">
    <source>
        <dbReference type="PROSITE" id="PS50110"/>
    </source>
</evidence>
<dbReference type="Proteomes" id="UP000183952">
    <property type="component" value="Unassembled WGS sequence"/>
</dbReference>
<dbReference type="InterPro" id="IPR001789">
    <property type="entry name" value="Sig_transdc_resp-reg_receiver"/>
</dbReference>
<dbReference type="STRING" id="1121331.SAMN02745248_00407"/>
<dbReference type="SMART" id="SM01012">
    <property type="entry name" value="ANTAR"/>
    <property type="match status" value="1"/>
</dbReference>
<protein>
    <recommendedName>
        <fullName evidence="1">Stage 0 sporulation protein A homolog</fullName>
    </recommendedName>
</protein>
<dbReference type="InterPro" id="IPR036388">
    <property type="entry name" value="WH-like_DNA-bd_sf"/>
</dbReference>
<reference evidence="6 7" key="1">
    <citation type="submission" date="2016-11" db="EMBL/GenBank/DDBJ databases">
        <authorList>
            <person name="Jaros S."/>
            <person name="Januszkiewicz K."/>
            <person name="Wedrychowicz H."/>
        </authorList>
    </citation>
    <scope>NUCLEOTIDE SEQUENCE [LARGE SCALE GENOMIC DNA]</scope>
    <source>
        <strain evidence="6 7">DSM 3090</strain>
    </source>
</reference>
<keyword evidence="3" id="KW-0597">Phosphoprotein</keyword>
<dbReference type="PROSITE" id="PS50921">
    <property type="entry name" value="ANTAR"/>
    <property type="match status" value="1"/>
</dbReference>
<comment type="function">
    <text evidence="2">May play the central regulatory role in sporulation. It may be an element of the effector pathway responsible for the activation of sporulation genes in response to nutritional stress. Spo0A may act in concert with spo0H (a sigma factor) to control the expression of some genes that are critical to the sporulation process.</text>
</comment>
<dbReference type="EMBL" id="FRAD01000004">
    <property type="protein sequence ID" value="SHJ56248.1"/>
    <property type="molecule type" value="Genomic_DNA"/>
</dbReference>
<dbReference type="AlphaFoldDB" id="A0A1M6KB95"/>
<organism evidence="6 7">
    <name type="scientific">Hathewaya proteolytica DSM 3090</name>
    <dbReference type="NCBI Taxonomy" id="1121331"/>
    <lineage>
        <taxon>Bacteria</taxon>
        <taxon>Bacillati</taxon>
        <taxon>Bacillota</taxon>
        <taxon>Clostridia</taxon>
        <taxon>Eubacteriales</taxon>
        <taxon>Clostridiaceae</taxon>
        <taxon>Hathewaya</taxon>
    </lineage>
</organism>
<dbReference type="GO" id="GO:0003723">
    <property type="term" value="F:RNA binding"/>
    <property type="evidence" value="ECO:0007669"/>
    <property type="project" value="InterPro"/>
</dbReference>
<dbReference type="Gene3D" id="3.40.50.2300">
    <property type="match status" value="1"/>
</dbReference>
<accession>A0A1M6KB95</accession>
<dbReference type="SUPFAM" id="SSF52172">
    <property type="entry name" value="CheY-like"/>
    <property type="match status" value="1"/>
</dbReference>
<name>A0A1M6KB95_9CLOT</name>
<keyword evidence="7" id="KW-1185">Reference proteome</keyword>
<dbReference type="InterPro" id="IPR008327">
    <property type="entry name" value="Sig_transdc_resp-reg_antiterm"/>
</dbReference>
<evidence type="ECO:0000256" key="3">
    <source>
        <dbReference type="PROSITE-ProRule" id="PRU00169"/>
    </source>
</evidence>
<dbReference type="PANTHER" id="PTHR43367:SF1">
    <property type="entry name" value="TWO-COMPONENT RESPONSE REGULATOR-LIKE APRR6-RELATED"/>
    <property type="match status" value="1"/>
</dbReference>
<proteinExistence type="predicted"/>
<evidence type="ECO:0000259" key="5">
    <source>
        <dbReference type="PROSITE" id="PS50921"/>
    </source>
</evidence>
<feature type="modified residue" description="4-aspartylphosphate" evidence="3">
    <location>
        <position position="55"/>
    </location>
</feature>
<dbReference type="GO" id="GO:0000160">
    <property type="term" value="P:phosphorelay signal transduction system"/>
    <property type="evidence" value="ECO:0007669"/>
    <property type="project" value="InterPro"/>
</dbReference>